<dbReference type="Gene3D" id="3.40.1350.10">
    <property type="match status" value="1"/>
</dbReference>
<sequence>MTIRHAIWKVGEKPVGLTSSSLVSEQQLEDMIVAAPEILHDQWMLIGRQQDTGFGGRIDLLAIAPDGALILIELKRNKTPREVVAQAIDYATFIEGLESDRIASIYNDFAPGRNLATDFLTRFGQPLDEETLNDSHQIVVVAAAIDASTTRIVRYLNERDIAINILCFQVFANGDERLLSRAWLIDPAETQTNATVTAAREKEPWNGEVYASFGHDEGRLWPEARQYGFISAGGGTWYSNSLNLLNVGDRIWVKAPGHGFVGVGRVKGKSVPASEFKLPTSSGDRPALDVLKGNYHRSLQGDPDRSEYFVPVDWLQTVPIEEAVQEVGMFGNQNTVCKPKTPKWRFTVERLKQRFADYDKS</sequence>
<feature type="domain" description="Endonuclease NucS C-terminal" evidence="1">
    <location>
        <begin position="24"/>
        <end position="91"/>
    </location>
</feature>
<reference evidence="2" key="1">
    <citation type="submission" date="2020-06" db="EMBL/GenBank/DDBJ databases">
        <title>Whole Genome Sequence of Bradyrhizobium sp. Strain 1S1.</title>
        <authorList>
            <person name="Bromfield E.S.P."/>
            <person name="Cloutier S."/>
        </authorList>
    </citation>
    <scope>NUCLEOTIDE SEQUENCE [LARGE SCALE GENOMIC DNA]</scope>
    <source>
        <strain evidence="2">1S1</strain>
    </source>
</reference>
<gene>
    <name evidence="2" type="ORF">HAP48_000805</name>
</gene>
<dbReference type="InterPro" id="IPR011856">
    <property type="entry name" value="tRNA_endonuc-like_dom_sf"/>
</dbReference>
<proteinExistence type="predicted"/>
<dbReference type="RefSeq" id="WP_166212421.1">
    <property type="nucleotide sequence ID" value="NZ_CP088285.1"/>
</dbReference>
<organism evidence="2">
    <name type="scientific">Bradyrhizobium septentrionale</name>
    <dbReference type="NCBI Taxonomy" id="1404411"/>
    <lineage>
        <taxon>Bacteria</taxon>
        <taxon>Pseudomonadati</taxon>
        <taxon>Pseudomonadota</taxon>
        <taxon>Alphaproteobacteria</taxon>
        <taxon>Hyphomicrobiales</taxon>
        <taxon>Nitrobacteraceae</taxon>
        <taxon>Bradyrhizobium</taxon>
    </lineage>
</organism>
<dbReference type="Pfam" id="PF01939">
    <property type="entry name" value="NucS_C"/>
    <property type="match status" value="1"/>
</dbReference>
<dbReference type="GO" id="GO:0004519">
    <property type="term" value="F:endonuclease activity"/>
    <property type="evidence" value="ECO:0007669"/>
    <property type="project" value="InterPro"/>
</dbReference>
<dbReference type="AlphaFoldDB" id="A0A973VU41"/>
<comment type="caution">
    <text evidence="2">The sequence shown here is derived from an EMBL/GenBank/DDBJ whole genome shotgun (WGS) entry which is preliminary data.</text>
</comment>
<accession>A0A973VU41</accession>
<dbReference type="InterPro" id="IPR048301">
    <property type="entry name" value="NucS_C"/>
</dbReference>
<evidence type="ECO:0000313" key="2">
    <source>
        <dbReference type="EMBL" id="NVI41659.1"/>
    </source>
</evidence>
<evidence type="ECO:0000259" key="1">
    <source>
        <dbReference type="Pfam" id="PF01939"/>
    </source>
</evidence>
<protein>
    <submittedName>
        <fullName evidence="2">DUF91 domain-containing protein</fullName>
    </submittedName>
</protein>
<name>A0A973VU41_9BRAD</name>
<dbReference type="EMBL" id="JAAOLE020000001">
    <property type="protein sequence ID" value="NVI41659.1"/>
    <property type="molecule type" value="Genomic_DNA"/>
</dbReference>
<dbReference type="GO" id="GO:0003676">
    <property type="term" value="F:nucleic acid binding"/>
    <property type="evidence" value="ECO:0007669"/>
    <property type="project" value="InterPro"/>
</dbReference>